<sequence>MDYFQTLNTVQKQIDNMLAPQKELLAKQEAFRSKIQFMNQTNSAFLKMREIQQSVELLKSTMEKPQLLVNYIESYNSVREFANYYKDESQYESTIHIPNIEPEITLLNEEQKEQVKEIFREVLQEASKGEKAKDSKLSIFSNSMTLFVSIPGLEEAIMYYYVFIKDLYQHFF</sequence>
<evidence type="ECO:0000313" key="2">
    <source>
        <dbReference type="Proteomes" id="UP000435187"/>
    </source>
</evidence>
<protein>
    <submittedName>
        <fullName evidence="1">Uncharacterized protein</fullName>
    </submittedName>
</protein>
<dbReference type="RefSeq" id="WP_153834083.1">
    <property type="nucleotide sequence ID" value="NZ_JBHUMW010000002.1"/>
</dbReference>
<reference evidence="1 2" key="1">
    <citation type="submission" date="2019-10" db="EMBL/GenBank/DDBJ databases">
        <title>Gracilibacillus salitolerans sp. nov., a moderate halophile isolated from a saline soil in northwest China.</title>
        <authorList>
            <person name="Gan L."/>
        </authorList>
    </citation>
    <scope>NUCLEOTIDE SEQUENCE [LARGE SCALE GENOMIC DNA]</scope>
    <source>
        <strain evidence="1 2">TP2-8</strain>
    </source>
</reference>
<proteinExistence type="predicted"/>
<name>A0A6N7QVN4_9BACI</name>
<keyword evidence="2" id="KW-1185">Reference proteome</keyword>
<accession>A0A6N7QVN4</accession>
<dbReference type="Proteomes" id="UP000435187">
    <property type="component" value="Unassembled WGS sequence"/>
</dbReference>
<comment type="caution">
    <text evidence="1">The sequence shown here is derived from an EMBL/GenBank/DDBJ whole genome shotgun (WGS) entry which is preliminary data.</text>
</comment>
<dbReference type="EMBL" id="WJEE01000003">
    <property type="protein sequence ID" value="MRI65212.1"/>
    <property type="molecule type" value="Genomic_DNA"/>
</dbReference>
<evidence type="ECO:0000313" key="1">
    <source>
        <dbReference type="EMBL" id="MRI65212.1"/>
    </source>
</evidence>
<gene>
    <name evidence="1" type="ORF">GH885_02490</name>
</gene>
<organism evidence="1 2">
    <name type="scientific">Gracilibacillus thailandensis</name>
    <dbReference type="NCBI Taxonomy" id="563735"/>
    <lineage>
        <taxon>Bacteria</taxon>
        <taxon>Bacillati</taxon>
        <taxon>Bacillota</taxon>
        <taxon>Bacilli</taxon>
        <taxon>Bacillales</taxon>
        <taxon>Bacillaceae</taxon>
        <taxon>Gracilibacillus</taxon>
    </lineage>
</organism>
<dbReference type="AlphaFoldDB" id="A0A6N7QVN4"/>